<evidence type="ECO:0000313" key="5">
    <source>
        <dbReference type="Proteomes" id="UP001221757"/>
    </source>
</evidence>
<feature type="region of interest" description="Disordered" evidence="1">
    <location>
        <begin position="282"/>
        <end position="382"/>
    </location>
</feature>
<keyword evidence="2" id="KW-0812">Transmembrane</keyword>
<dbReference type="Gene3D" id="2.60.120.260">
    <property type="entry name" value="Galactose-binding domain-like"/>
    <property type="match status" value="1"/>
</dbReference>
<feature type="compositionally biased region" description="Low complexity" evidence="1">
    <location>
        <begin position="317"/>
        <end position="328"/>
    </location>
</feature>
<gene>
    <name evidence="4" type="ORF">B0H17DRAFT_971690</name>
</gene>
<keyword evidence="2" id="KW-1133">Transmembrane helix</keyword>
<sequence length="382" mass="39691">MRLLLLPLSALLLVDALLNVTIDDVSPMISYSGKWEPSATHMSGLDYGGSHTLSSDSEASATFIFTGVAVYYLSPRWPYAVSTRLSLDGGAPILVNLTDSNSSPTLPGGPESALSSVAWSATSLANKSHTLVATIGNFIIVDGFIYTVDNGSTPISSSSSATSSSTTSSLSSSATLSASSAGASTIPSNHSGLTIGLATALALSVVVAAALFAFAYYQRRRHRKVRSVRPRPILDDWSSEQRGRGAYAAVTGHALDVSDASSSNLLNMSVYPASGLSDPWEPGDVQYQGFTASSQGQASEGSSVSSHGRVRYAAELPPGAMPAAVPGPYMDRAPPDDDEGPALNRAPSSRPLLSSHHLEDGETTPVLDGIRISSPPPYSARS</sequence>
<evidence type="ECO:0000256" key="3">
    <source>
        <dbReference type="SAM" id="SignalP"/>
    </source>
</evidence>
<evidence type="ECO:0000256" key="2">
    <source>
        <dbReference type="SAM" id="Phobius"/>
    </source>
</evidence>
<feature type="chain" id="PRO_5042059900" evidence="3">
    <location>
        <begin position="17"/>
        <end position="382"/>
    </location>
</feature>
<dbReference type="Proteomes" id="UP001221757">
    <property type="component" value="Unassembled WGS sequence"/>
</dbReference>
<dbReference type="AlphaFoldDB" id="A0AAD7GYH3"/>
<dbReference type="EMBL" id="JARKIE010000004">
    <property type="protein sequence ID" value="KAJ7708119.1"/>
    <property type="molecule type" value="Genomic_DNA"/>
</dbReference>
<feature type="signal peptide" evidence="3">
    <location>
        <begin position="1"/>
        <end position="16"/>
    </location>
</feature>
<proteinExistence type="predicted"/>
<keyword evidence="5" id="KW-1185">Reference proteome</keyword>
<organism evidence="4 5">
    <name type="scientific">Mycena rosella</name>
    <name type="common">Pink bonnet</name>
    <name type="synonym">Agaricus rosellus</name>
    <dbReference type="NCBI Taxonomy" id="1033263"/>
    <lineage>
        <taxon>Eukaryota</taxon>
        <taxon>Fungi</taxon>
        <taxon>Dikarya</taxon>
        <taxon>Basidiomycota</taxon>
        <taxon>Agaricomycotina</taxon>
        <taxon>Agaricomycetes</taxon>
        <taxon>Agaricomycetidae</taxon>
        <taxon>Agaricales</taxon>
        <taxon>Marasmiineae</taxon>
        <taxon>Mycenaceae</taxon>
        <taxon>Mycena</taxon>
    </lineage>
</organism>
<evidence type="ECO:0000313" key="4">
    <source>
        <dbReference type="EMBL" id="KAJ7708119.1"/>
    </source>
</evidence>
<comment type="caution">
    <text evidence="4">The sequence shown here is derived from an EMBL/GenBank/DDBJ whole genome shotgun (WGS) entry which is preliminary data.</text>
</comment>
<name>A0AAD7GYH3_MYCRO</name>
<accession>A0AAD7GYH3</accession>
<evidence type="ECO:0000256" key="1">
    <source>
        <dbReference type="SAM" id="MobiDB-lite"/>
    </source>
</evidence>
<reference evidence="4" key="1">
    <citation type="submission" date="2023-03" db="EMBL/GenBank/DDBJ databases">
        <title>Massive genome expansion in bonnet fungi (Mycena s.s.) driven by repeated elements and novel gene families across ecological guilds.</title>
        <authorList>
            <consortium name="Lawrence Berkeley National Laboratory"/>
            <person name="Harder C.B."/>
            <person name="Miyauchi S."/>
            <person name="Viragh M."/>
            <person name="Kuo A."/>
            <person name="Thoen E."/>
            <person name="Andreopoulos B."/>
            <person name="Lu D."/>
            <person name="Skrede I."/>
            <person name="Drula E."/>
            <person name="Henrissat B."/>
            <person name="Morin E."/>
            <person name="Kohler A."/>
            <person name="Barry K."/>
            <person name="LaButti K."/>
            <person name="Morin E."/>
            <person name="Salamov A."/>
            <person name="Lipzen A."/>
            <person name="Mereny Z."/>
            <person name="Hegedus B."/>
            <person name="Baldrian P."/>
            <person name="Stursova M."/>
            <person name="Weitz H."/>
            <person name="Taylor A."/>
            <person name="Grigoriev I.V."/>
            <person name="Nagy L.G."/>
            <person name="Martin F."/>
            <person name="Kauserud H."/>
        </authorList>
    </citation>
    <scope>NUCLEOTIDE SEQUENCE</scope>
    <source>
        <strain evidence="4">CBHHK067</strain>
    </source>
</reference>
<feature type="transmembrane region" description="Helical" evidence="2">
    <location>
        <begin position="193"/>
        <end position="217"/>
    </location>
</feature>
<feature type="compositionally biased region" description="Low complexity" evidence="1">
    <location>
        <begin position="292"/>
        <end position="306"/>
    </location>
</feature>
<feature type="compositionally biased region" description="Low complexity" evidence="1">
    <location>
        <begin position="343"/>
        <end position="355"/>
    </location>
</feature>
<protein>
    <submittedName>
        <fullName evidence="4">Uncharacterized protein</fullName>
    </submittedName>
</protein>
<keyword evidence="2" id="KW-0472">Membrane</keyword>
<keyword evidence="3" id="KW-0732">Signal</keyword>